<dbReference type="PANTHER" id="PTHR43861:SF1">
    <property type="entry name" value="TRANS-ACONITATE 2-METHYLTRANSFERASE"/>
    <property type="match status" value="1"/>
</dbReference>
<dbReference type="GO" id="GO:0032259">
    <property type="term" value="P:methylation"/>
    <property type="evidence" value="ECO:0007669"/>
    <property type="project" value="UniProtKB-KW"/>
</dbReference>
<dbReference type="Proteomes" id="UP000648908">
    <property type="component" value="Unassembled WGS sequence"/>
</dbReference>
<dbReference type="InterPro" id="IPR029063">
    <property type="entry name" value="SAM-dependent_MTases_sf"/>
</dbReference>
<evidence type="ECO:0000259" key="1">
    <source>
        <dbReference type="Pfam" id="PF08241"/>
    </source>
</evidence>
<name>A0A8K0VEU3_9RHOB</name>
<reference evidence="2" key="1">
    <citation type="submission" date="2021-01" db="EMBL/GenBank/DDBJ databases">
        <title>Tabrizicola alba sp. nov. a motile alkaliphilic bacterium isolated from a soda lake.</title>
        <authorList>
            <person name="Szuroczki S."/>
            <person name="Abbaszade G."/>
            <person name="Schumann P."/>
            <person name="Toth E."/>
        </authorList>
    </citation>
    <scope>NUCLEOTIDE SEQUENCE</scope>
    <source>
        <strain evidence="2">DMG-N-6</strain>
    </source>
</reference>
<organism evidence="2 3">
    <name type="scientific">Szabonella alba</name>
    <dbReference type="NCBI Taxonomy" id="2804194"/>
    <lineage>
        <taxon>Bacteria</taxon>
        <taxon>Pseudomonadati</taxon>
        <taxon>Pseudomonadota</taxon>
        <taxon>Alphaproteobacteria</taxon>
        <taxon>Rhodobacterales</taxon>
        <taxon>Paracoccaceae</taxon>
        <taxon>Szabonella</taxon>
    </lineage>
</organism>
<gene>
    <name evidence="2" type="ORF">JL811_14770</name>
</gene>
<feature type="domain" description="Methyltransferase type 11" evidence="1">
    <location>
        <begin position="51"/>
        <end position="145"/>
    </location>
</feature>
<keyword evidence="2" id="KW-0489">Methyltransferase</keyword>
<accession>A0A8K0VEU3</accession>
<keyword evidence="3" id="KW-1185">Reference proteome</keyword>
<protein>
    <submittedName>
        <fullName evidence="2">Methyltransferase domain-containing protein</fullName>
    </submittedName>
</protein>
<dbReference type="AlphaFoldDB" id="A0A8K0VEU3"/>
<dbReference type="Gene3D" id="3.40.50.150">
    <property type="entry name" value="Vaccinia Virus protein VP39"/>
    <property type="match status" value="1"/>
</dbReference>
<dbReference type="SUPFAM" id="SSF53335">
    <property type="entry name" value="S-adenosyl-L-methionine-dependent methyltransferases"/>
    <property type="match status" value="1"/>
</dbReference>
<keyword evidence="2" id="KW-0808">Transferase</keyword>
<dbReference type="EMBL" id="JAESVN010000006">
    <property type="protein sequence ID" value="MBL4918485.1"/>
    <property type="molecule type" value="Genomic_DNA"/>
</dbReference>
<dbReference type="CDD" id="cd02440">
    <property type="entry name" value="AdoMet_MTases"/>
    <property type="match status" value="1"/>
</dbReference>
<evidence type="ECO:0000313" key="2">
    <source>
        <dbReference type="EMBL" id="MBL4918485.1"/>
    </source>
</evidence>
<dbReference type="RefSeq" id="WP_202689464.1">
    <property type="nucleotide sequence ID" value="NZ_JAESVN010000006.1"/>
</dbReference>
<dbReference type="InterPro" id="IPR013216">
    <property type="entry name" value="Methyltransf_11"/>
</dbReference>
<dbReference type="PANTHER" id="PTHR43861">
    <property type="entry name" value="TRANS-ACONITATE 2-METHYLTRANSFERASE-RELATED"/>
    <property type="match status" value="1"/>
</dbReference>
<evidence type="ECO:0000313" key="3">
    <source>
        <dbReference type="Proteomes" id="UP000648908"/>
    </source>
</evidence>
<proteinExistence type="predicted"/>
<dbReference type="Pfam" id="PF08241">
    <property type="entry name" value="Methyltransf_11"/>
    <property type="match status" value="1"/>
</dbReference>
<comment type="caution">
    <text evidence="2">The sequence shown here is derived from an EMBL/GenBank/DDBJ whole genome shotgun (WGS) entry which is preliminary data.</text>
</comment>
<dbReference type="GO" id="GO:0008757">
    <property type="term" value="F:S-adenosylmethionine-dependent methyltransferase activity"/>
    <property type="evidence" value="ECO:0007669"/>
    <property type="project" value="InterPro"/>
</dbReference>
<sequence length="223" mass="23817">MSVAAKTAADMAAHWDGRAHLFEAAASHHRHRADWRQVLAAATGLGPLDVVDLGCGTGACAILLAGLGHRVTGIDGSAAMLAEARRAAARDGLQIDFRHSDMDRCALPDACTDLVSLRNVLWTLAHPAAALQLALRLLRPGGRVLLSDGLWRRSPDARLGALGPHLPHACGVTRAEARRWLAEAGFGDVAEWQNRFAEHPYDGMYDEPATPIAFFVLTARVGA</sequence>